<reference evidence="2" key="1">
    <citation type="journal article" date="2024" name="Front. Bioeng. Biotechnol.">
        <title>Genome-scale model development and genomic sequencing of the oleaginous clade Lipomyces.</title>
        <authorList>
            <person name="Czajka J.J."/>
            <person name="Han Y."/>
            <person name="Kim J."/>
            <person name="Mondo S.J."/>
            <person name="Hofstad B.A."/>
            <person name="Robles A."/>
            <person name="Haridas S."/>
            <person name="Riley R."/>
            <person name="LaButti K."/>
            <person name="Pangilinan J."/>
            <person name="Andreopoulos W."/>
            <person name="Lipzen A."/>
            <person name="Yan J."/>
            <person name="Wang M."/>
            <person name="Ng V."/>
            <person name="Grigoriev I.V."/>
            <person name="Spatafora J.W."/>
            <person name="Magnuson J.K."/>
            <person name="Baker S.E."/>
            <person name="Pomraning K.R."/>
        </authorList>
    </citation>
    <scope>NUCLEOTIDE SEQUENCE [LARGE SCALE GENOMIC DNA]</scope>
    <source>
        <strain evidence="2">CBS 7786</strain>
    </source>
</reference>
<evidence type="ECO:0000313" key="2">
    <source>
        <dbReference type="Proteomes" id="UP001433508"/>
    </source>
</evidence>
<organism evidence="1 2">
    <name type="scientific">Lipomyces kononenkoae</name>
    <name type="common">Yeast</name>
    <dbReference type="NCBI Taxonomy" id="34357"/>
    <lineage>
        <taxon>Eukaryota</taxon>
        <taxon>Fungi</taxon>
        <taxon>Dikarya</taxon>
        <taxon>Ascomycota</taxon>
        <taxon>Saccharomycotina</taxon>
        <taxon>Lipomycetes</taxon>
        <taxon>Lipomycetales</taxon>
        <taxon>Lipomycetaceae</taxon>
        <taxon>Lipomyces</taxon>
    </lineage>
</organism>
<protein>
    <submittedName>
        <fullName evidence="1">DHHC palmitoyltransferase-domain-containing protein</fullName>
    </submittedName>
</protein>
<name>A0ACC3STL3_LIPKO</name>
<accession>A0ACC3STL3</accession>
<evidence type="ECO:0000313" key="1">
    <source>
        <dbReference type="EMBL" id="KAK9234940.1"/>
    </source>
</evidence>
<keyword evidence="2" id="KW-1185">Reference proteome</keyword>
<dbReference type="Proteomes" id="UP001433508">
    <property type="component" value="Unassembled WGS sequence"/>
</dbReference>
<gene>
    <name evidence="1" type="ORF">V1525DRAFT_411463</name>
</gene>
<comment type="caution">
    <text evidence="1">The sequence shown here is derived from an EMBL/GenBank/DDBJ whole genome shotgun (WGS) entry which is preliminary data.</text>
</comment>
<dbReference type="EMBL" id="MU971440">
    <property type="protein sequence ID" value="KAK9234940.1"/>
    <property type="molecule type" value="Genomic_DNA"/>
</dbReference>
<sequence length="412" mass="47134">MVRQLKWRYLGIAVPMVLIATIGWGSDILIFRKHLSGDLLVRHRIYVHAIWLTYLLAIVVPPGSPPRQFSPDPELAKVCTFCRKCNAVKPPRAHHCRVCNTCVLRMDHHCPWTNNCVGHRNLLHFVRFLLSVVVGTSSVFWNLCGRIRVLWEARHQPVYDDDVSLSEIIATIVLTPISFFVIFTVGLLTIRTLWNLCENVTLIETWERERVEGQIRRGRLAPVEFPYDLGGPFDNLFASLGPVWRWILPWTEPQGDGMHFEVNEDASRSTIWPPADPDEIPPYQYVERQIPAKDVSSRSSSTGSISASAIAAPYFNERAPRATQHLYASEATDSEADDDDADPNTYWRRDKWRSWEGERLEDFGVDVDAEIYHRTQGSEDFDEDEENVPLGVVKRKLVVNGMRRSTEGVEVI</sequence>
<proteinExistence type="predicted"/>